<proteinExistence type="predicted"/>
<dbReference type="Proteomes" id="UP000471364">
    <property type="component" value="Unassembled WGS sequence"/>
</dbReference>
<evidence type="ECO:0000313" key="1">
    <source>
        <dbReference type="EMBL" id="KAB1118631.1"/>
    </source>
</evidence>
<protein>
    <recommendedName>
        <fullName evidence="3">DUF2268 domain-containing protein</fullName>
    </recommendedName>
</protein>
<dbReference type="EMBL" id="WAAR01000006">
    <property type="protein sequence ID" value="KAB1118631.1"/>
    <property type="molecule type" value="Genomic_DNA"/>
</dbReference>
<evidence type="ECO:0008006" key="3">
    <source>
        <dbReference type="Google" id="ProtNLM"/>
    </source>
</evidence>
<sequence length="295" mass="32821">MTYRVARPLPDAQQAAWQTVLAEFTAEVPDPRKVEVVITDEYDKVVAEYMATEVDLAFDAALVSQYRADRADGARAAAKTSPQPDGKVVVVVGTRLAAQGLGSMRHCLLHEAQHVRLHQHGDAAHAVHRRVPFELPKSELTWEYLWFAQSTIDEFRCERTVHERGWTSRSNLNTAADFASVVGVFQKVHANHYRTRDLKDTHREAFGALMRMATVLGYGAAGLVTGVIPPGAWVQAPAMGMFVDVLEDLPGTDVVVPREDLADTSVEVAKRLRQLFNDMGFDYRYTPDGDWFAVA</sequence>
<keyword evidence="2" id="KW-1185">Reference proteome</keyword>
<accession>A0ABQ6UNM8</accession>
<reference evidence="1 2" key="1">
    <citation type="submission" date="2019-09" db="EMBL/GenBank/DDBJ databases">
        <title>High taxonomic diversity of Micromonospora strains isolated from Medicago sativa nodules in different geographical locations.</title>
        <authorList>
            <person name="Martinez-Hidalgo P."/>
            <person name="Flores-Felix J.D."/>
            <person name="Velazquez E."/>
            <person name="Brau L."/>
            <person name="Trujillo M.E."/>
            <person name="Martinez-Molina E."/>
        </authorList>
    </citation>
    <scope>NUCLEOTIDE SEQUENCE [LARGE SCALE GENOMIC DNA]</scope>
    <source>
        <strain evidence="1 2">ALFB5</strain>
    </source>
</reference>
<name>A0ABQ6UNM8_9ACTN</name>
<evidence type="ECO:0000313" key="2">
    <source>
        <dbReference type="Proteomes" id="UP000471364"/>
    </source>
</evidence>
<organism evidence="1 2">
    <name type="scientific">Micromonospora aurantiaca</name>
    <name type="common">nom. illeg.</name>
    <dbReference type="NCBI Taxonomy" id="47850"/>
    <lineage>
        <taxon>Bacteria</taxon>
        <taxon>Bacillati</taxon>
        <taxon>Actinomycetota</taxon>
        <taxon>Actinomycetes</taxon>
        <taxon>Micromonosporales</taxon>
        <taxon>Micromonosporaceae</taxon>
        <taxon>Micromonospora</taxon>
    </lineage>
</organism>
<dbReference type="RefSeq" id="WP_151011034.1">
    <property type="nucleotide sequence ID" value="NZ_CBDRLW010000034.1"/>
</dbReference>
<gene>
    <name evidence="1" type="ORF">F6X54_02585</name>
</gene>
<comment type="caution">
    <text evidence="1">The sequence shown here is derived from an EMBL/GenBank/DDBJ whole genome shotgun (WGS) entry which is preliminary data.</text>
</comment>